<accession>A0A8B6MCK5</accession>
<dbReference type="InterPro" id="IPR038726">
    <property type="entry name" value="PDDEXK_AddAB-type"/>
</dbReference>
<dbReference type="Proteomes" id="UP000485880">
    <property type="component" value="Unassembled WGS sequence"/>
</dbReference>
<dbReference type="RefSeq" id="WP_174513566.1">
    <property type="nucleotide sequence ID" value="NZ_CABFMQ020000109.1"/>
</dbReference>
<keyword evidence="3" id="KW-1185">Reference proteome</keyword>
<protein>
    <submittedName>
        <fullName evidence="2">Double-strand break repair protein AddB</fullName>
    </submittedName>
</protein>
<dbReference type="EMBL" id="CABFMQ020000109">
    <property type="protein sequence ID" value="VTZ51868.1"/>
    <property type="molecule type" value="Genomic_DNA"/>
</dbReference>
<dbReference type="AlphaFoldDB" id="A0A8B6MCK5"/>
<dbReference type="InterPro" id="IPR014153">
    <property type="entry name" value="Ds_break_AddB"/>
</dbReference>
<dbReference type="Pfam" id="PF12705">
    <property type="entry name" value="PDDEXK_1"/>
    <property type="match status" value="1"/>
</dbReference>
<dbReference type="SUPFAM" id="SSF52540">
    <property type="entry name" value="P-loop containing nucleoside triphosphate hydrolases"/>
    <property type="match status" value="1"/>
</dbReference>
<feature type="domain" description="PD-(D/E)XK endonuclease-like" evidence="1">
    <location>
        <begin position="770"/>
        <end position="1015"/>
    </location>
</feature>
<gene>
    <name evidence="2" type="ORF">MPC4_50176</name>
</gene>
<evidence type="ECO:0000313" key="3">
    <source>
        <dbReference type="Proteomes" id="UP000485880"/>
    </source>
</evidence>
<comment type="caution">
    <text evidence="2">The sequence shown here is derived from an EMBL/GenBank/DDBJ whole genome shotgun (WGS) entry which is preliminary data.</text>
</comment>
<sequence>MKKNVFTIAPSAPFLKTFAKAFLDGDVVEGFSKKLGPLALAEATIYVPTRRAARALTDEFSRAVGASATLLPHILPLGALEETETSLIFEEGAGDELGQPLDLPLAMGDIARRMQLSELILSWARALRHAIVRVDAQGGYVVDARESFLVATTAADAWHLSGELAGLIDELIIEDIDWERLDPLVLPEFDPYWRITLDFLNIAIKGWPKILDERGLVDKARRQVALIEKQSIKLREGRWQGPVVAIGSTGSNRATARLLKAIAESPKGAVVLPGLDLDLDDAAFALIGGDGEHEAAFTHPQAAMSRLLRTLQLSRADVAPLGETSVSQRLREQFLSQALRPAEATDEWIAYRGRIDRAMLDEALAGVSLIEAADEREEALGLAIAMREVLEAPGQTAALVTPDRELARRVAAELLRWGVAVDDSGGDPLSASPAGVLARLAIACAAEDMSAASLAALLAHPGVRLGFLRDDIGRLSSLFEIGVLRSSAAGERGARVVADPARAIAMARAEARDRFAHPAKRRISAPEWEMLEDLLRRLAAAFAPALALEGEHDLKSWISAHRAAIAAITAGEDARTSGEDVGALDALFDELFANATAGMRFDAESYGFFFAAVARDARLRGPQKAHPRLKILGLLEARLMDADLMLLGGLDETVWPPQARADAFLNRPMRAALGLTPPERKLGQTAHDFTQGFARATVILSRAQKRGGAPTVASRFLQRLAALGDESWRGCVLRGQVYVDLARAIDRPLAPAPPIRRPAPRPPLELRPSSLSVTKIETLRRDPYALYAERILELAELAPIGRAAGPAETGSAIHAALELFVKAHASGKLPTGARDELRQLLRDGLKDQLDDPDFRGFAWPRLEKMIDFYLRFEAGRRDGVEQIRSEISGKLELTLGDGSPFILTARADRIELAKDGSITLIDYKTGTPPGTKEILVGFAPQLTLEAAMARRGAFDLPPDRDAIFGLYLKLGGADGGEIKPVDFAREKTTFMDVADDHFAALIALLTQFRDPATPYPARPFPKFAKTYNAYDHLARVKEWSLSGETEGGA</sequence>
<proteinExistence type="predicted"/>
<dbReference type="NCBIfam" id="TIGR02786">
    <property type="entry name" value="addB_alphas"/>
    <property type="match status" value="1"/>
</dbReference>
<organism evidence="2 3">
    <name type="scientific">Methylocella tundrae</name>
    <dbReference type="NCBI Taxonomy" id="227605"/>
    <lineage>
        <taxon>Bacteria</taxon>
        <taxon>Pseudomonadati</taxon>
        <taxon>Pseudomonadota</taxon>
        <taxon>Alphaproteobacteria</taxon>
        <taxon>Hyphomicrobiales</taxon>
        <taxon>Beijerinckiaceae</taxon>
        <taxon>Methylocella</taxon>
    </lineage>
</organism>
<evidence type="ECO:0000313" key="2">
    <source>
        <dbReference type="EMBL" id="VTZ51868.1"/>
    </source>
</evidence>
<dbReference type="InterPro" id="IPR027417">
    <property type="entry name" value="P-loop_NTPase"/>
</dbReference>
<reference evidence="2 3" key="1">
    <citation type="submission" date="2019-05" db="EMBL/GenBank/DDBJ databases">
        <authorList>
            <person name="Farhan Ul Haque M."/>
        </authorList>
    </citation>
    <scope>NUCLEOTIDE SEQUENCE [LARGE SCALE GENOMIC DNA]</scope>
    <source>
        <strain evidence="2">2</strain>
    </source>
</reference>
<name>A0A8B6MCK5_METTU</name>
<evidence type="ECO:0000259" key="1">
    <source>
        <dbReference type="Pfam" id="PF12705"/>
    </source>
</evidence>